<dbReference type="RefSeq" id="WP_068079085.1">
    <property type="nucleotide sequence ID" value="NZ_JBHSLU010000063.1"/>
</dbReference>
<name>A0ABW0P4G9_9HYPH</name>
<dbReference type="Gene3D" id="3.40.50.1010">
    <property type="entry name" value="5'-nuclease"/>
    <property type="match status" value="1"/>
</dbReference>
<accession>A0ABW0P4G9</accession>
<dbReference type="PANTHER" id="PTHR35458:SF2">
    <property type="entry name" value="SLR0755 PROTEIN"/>
    <property type="match status" value="1"/>
</dbReference>
<dbReference type="InterPro" id="IPR021139">
    <property type="entry name" value="NYN"/>
</dbReference>
<proteinExistence type="predicted"/>
<evidence type="ECO:0000259" key="1">
    <source>
        <dbReference type="Pfam" id="PF01936"/>
    </source>
</evidence>
<dbReference type="Proteomes" id="UP001596060">
    <property type="component" value="Unassembled WGS sequence"/>
</dbReference>
<organism evidence="2 3">
    <name type="scientific">Bosea massiliensis</name>
    <dbReference type="NCBI Taxonomy" id="151419"/>
    <lineage>
        <taxon>Bacteria</taxon>
        <taxon>Pseudomonadati</taxon>
        <taxon>Pseudomonadota</taxon>
        <taxon>Alphaproteobacteria</taxon>
        <taxon>Hyphomicrobiales</taxon>
        <taxon>Boseaceae</taxon>
        <taxon>Bosea</taxon>
    </lineage>
</organism>
<evidence type="ECO:0000313" key="2">
    <source>
        <dbReference type="EMBL" id="MFC5507560.1"/>
    </source>
</evidence>
<evidence type="ECO:0000313" key="3">
    <source>
        <dbReference type="Proteomes" id="UP001596060"/>
    </source>
</evidence>
<keyword evidence="3" id="KW-1185">Reference proteome</keyword>
<protein>
    <submittedName>
        <fullName evidence="2">NYN domain-containing protein</fullName>
    </submittedName>
</protein>
<dbReference type="EMBL" id="JBHSLU010000063">
    <property type="protein sequence ID" value="MFC5507560.1"/>
    <property type="molecule type" value="Genomic_DNA"/>
</dbReference>
<dbReference type="CDD" id="cd10911">
    <property type="entry name" value="PIN_LabA"/>
    <property type="match status" value="1"/>
</dbReference>
<feature type="domain" description="NYN" evidence="1">
    <location>
        <begin position="6"/>
        <end position="157"/>
    </location>
</feature>
<dbReference type="InterPro" id="IPR047140">
    <property type="entry name" value="LabA"/>
</dbReference>
<dbReference type="PANTHER" id="PTHR35458">
    <property type="entry name" value="SLR0755 PROTEIN"/>
    <property type="match status" value="1"/>
</dbReference>
<dbReference type="Pfam" id="PF01936">
    <property type="entry name" value="NYN"/>
    <property type="match status" value="1"/>
</dbReference>
<reference evidence="3" key="1">
    <citation type="journal article" date="2019" name="Int. J. Syst. Evol. Microbiol.">
        <title>The Global Catalogue of Microorganisms (GCM) 10K type strain sequencing project: providing services to taxonomists for standard genome sequencing and annotation.</title>
        <authorList>
            <consortium name="The Broad Institute Genomics Platform"/>
            <consortium name="The Broad Institute Genome Sequencing Center for Infectious Disease"/>
            <person name="Wu L."/>
            <person name="Ma J."/>
        </authorList>
    </citation>
    <scope>NUCLEOTIDE SEQUENCE [LARGE SCALE GENOMIC DNA]</scope>
    <source>
        <strain evidence="3">CCUG 43117</strain>
    </source>
</reference>
<comment type="caution">
    <text evidence="2">The sequence shown here is derived from an EMBL/GenBank/DDBJ whole genome shotgun (WGS) entry which is preliminary data.</text>
</comment>
<gene>
    <name evidence="2" type="ORF">ACFPN9_20160</name>
</gene>
<sequence length="180" mass="20403">MKPVERAALVIDGPNFYFACKNLGFSVDWKRLLQHFSNGSPNTRAYYYTAVLDGADDPLRPTLDWMDYHGFKVVTKPVKEFKTADEIRRKGNMDVEIAVDCVEMADRLERLVLFSGDGDFRRLVEAVQRKGVHVTVVSTTGMIADELRREADTYIDVSSIQQQIKRIQDAPASRELSIAS</sequence>